<dbReference type="PANTHER" id="PTHR38432">
    <property type="entry name" value="TELA-LIKE PROTEIN SAOUHSC_01408"/>
    <property type="match status" value="1"/>
</dbReference>
<comment type="similarity">
    <text evidence="1 2">Belongs to the TelA family.</text>
</comment>
<evidence type="ECO:0000256" key="2">
    <source>
        <dbReference type="PIRNR" id="PIRNR026508"/>
    </source>
</evidence>
<proteinExistence type="inferred from homology"/>
<accession>A0ABW0QXN9</accession>
<evidence type="ECO:0000256" key="1">
    <source>
        <dbReference type="ARBA" id="ARBA00005541"/>
    </source>
</evidence>
<comment type="caution">
    <text evidence="4">The sequence shown here is derived from an EMBL/GenBank/DDBJ whole genome shotgun (WGS) entry which is preliminary data.</text>
</comment>
<dbReference type="EMBL" id="JBHSNC010000027">
    <property type="protein sequence ID" value="MFC5529754.1"/>
    <property type="molecule type" value="Genomic_DNA"/>
</dbReference>
<feature type="coiled-coil region" evidence="3">
    <location>
        <begin position="157"/>
        <end position="184"/>
    </location>
</feature>
<protein>
    <submittedName>
        <fullName evidence="4">Toxic anion resistance protein</fullName>
    </submittedName>
</protein>
<dbReference type="Proteomes" id="UP001596108">
    <property type="component" value="Unassembled WGS sequence"/>
</dbReference>
<reference evidence="5" key="1">
    <citation type="journal article" date="2019" name="Int. J. Syst. Evol. Microbiol.">
        <title>The Global Catalogue of Microorganisms (GCM) 10K type strain sequencing project: providing services to taxonomists for standard genome sequencing and annotation.</title>
        <authorList>
            <consortium name="The Broad Institute Genomics Platform"/>
            <consortium name="The Broad Institute Genome Sequencing Center for Infectious Disease"/>
            <person name="Wu L."/>
            <person name="Ma J."/>
        </authorList>
    </citation>
    <scope>NUCLEOTIDE SEQUENCE [LARGE SCALE GENOMIC DNA]</scope>
    <source>
        <strain evidence="5">CGMCC 1.18578</strain>
    </source>
</reference>
<organism evidence="4 5">
    <name type="scientific">Cohnella yongneupensis</name>
    <dbReference type="NCBI Taxonomy" id="425006"/>
    <lineage>
        <taxon>Bacteria</taxon>
        <taxon>Bacillati</taxon>
        <taxon>Bacillota</taxon>
        <taxon>Bacilli</taxon>
        <taxon>Bacillales</taxon>
        <taxon>Paenibacillaceae</taxon>
        <taxon>Cohnella</taxon>
    </lineage>
</organism>
<sequence>MSFTMEVVNPEKLKTVIEEEVKPVPEEVAQLQALAKNNVSSILDLNLEQTEKRKEILQSIDSFGINSMKSSSEKNSLLRVSVGNLSKTGDEGGQVAKGLTALHQQLKDLDPSTVDFAKRGVLGKFFNPLRSYFAKYQKADSVISDIIASLDKGKIVLKNDNTTLEFEQQALRELTKRLQKEIQLGAMMDTEIETQIEAARTRSESEDKIRFITEEVLFPLRQRVMDLQQMLVVNQQGIMAIEVVMRNNKELIRGVDRARNVTVSALKISVTVASALYNQRIVLKKIELLNQTTDALISGTSRMLKDQGAAIQKQSLETSISVDTLKQAFTDVLSALDSISTYKQEALPKMRETINQFRELADTGEQQILRLEKGQKLGL</sequence>
<evidence type="ECO:0000313" key="4">
    <source>
        <dbReference type="EMBL" id="MFC5529754.1"/>
    </source>
</evidence>
<dbReference type="RefSeq" id="WP_378111662.1">
    <property type="nucleotide sequence ID" value="NZ_JBHSNC010000027.1"/>
</dbReference>
<evidence type="ECO:0000256" key="3">
    <source>
        <dbReference type="SAM" id="Coils"/>
    </source>
</evidence>
<dbReference type="PIRSF" id="PIRSF026508">
    <property type="entry name" value="TelA"/>
    <property type="match status" value="1"/>
</dbReference>
<keyword evidence="3" id="KW-0175">Coiled coil</keyword>
<evidence type="ECO:0000313" key="5">
    <source>
        <dbReference type="Proteomes" id="UP001596108"/>
    </source>
</evidence>
<gene>
    <name evidence="4" type="ORF">ACFPQ4_09885</name>
</gene>
<dbReference type="PANTHER" id="PTHR38432:SF1">
    <property type="entry name" value="TELA-LIKE PROTEIN SAOUHSC_01408"/>
    <property type="match status" value="1"/>
</dbReference>
<keyword evidence="5" id="KW-1185">Reference proteome</keyword>
<name>A0ABW0QXN9_9BACL</name>
<dbReference type="InterPro" id="IPR008863">
    <property type="entry name" value="Toxic_anion-R_TelA"/>
</dbReference>
<dbReference type="Pfam" id="PF05816">
    <property type="entry name" value="TelA"/>
    <property type="match status" value="1"/>
</dbReference>